<accession>A0ABN8YQM1</accession>
<organism evidence="1 2">
    <name type="scientific">Rangifer tarandus platyrhynchus</name>
    <name type="common">Svalbard reindeer</name>
    <dbReference type="NCBI Taxonomy" id="3082113"/>
    <lineage>
        <taxon>Eukaryota</taxon>
        <taxon>Metazoa</taxon>
        <taxon>Chordata</taxon>
        <taxon>Craniata</taxon>
        <taxon>Vertebrata</taxon>
        <taxon>Euteleostomi</taxon>
        <taxon>Mammalia</taxon>
        <taxon>Eutheria</taxon>
        <taxon>Laurasiatheria</taxon>
        <taxon>Artiodactyla</taxon>
        <taxon>Ruminantia</taxon>
        <taxon>Pecora</taxon>
        <taxon>Cervidae</taxon>
        <taxon>Odocoileinae</taxon>
        <taxon>Rangifer</taxon>
    </lineage>
</organism>
<gene>
    <name evidence="1" type="ORF">MRATA1EN1_LOCUS11685</name>
</gene>
<dbReference type="Proteomes" id="UP001176941">
    <property type="component" value="Chromosome 21"/>
</dbReference>
<name>A0ABN8YQM1_RANTA</name>
<protein>
    <submittedName>
        <fullName evidence="1">Uncharacterized protein</fullName>
    </submittedName>
</protein>
<proteinExistence type="predicted"/>
<sequence length="112" mass="12264">MPKLEVCLFQTPLSRLVPTLNGHENSFSLLIHVPCRPVPTTFSPNMPGVCSCLASIADFCVCVKIAKFLPQEKVRTSLGAVLIWLLKWLCAALEQREKPAGGLAEDVRETGD</sequence>
<dbReference type="EMBL" id="OX459957">
    <property type="protein sequence ID" value="CAI9162723.1"/>
    <property type="molecule type" value="Genomic_DNA"/>
</dbReference>
<reference evidence="1" key="1">
    <citation type="submission" date="2023-04" db="EMBL/GenBank/DDBJ databases">
        <authorList>
            <consortium name="ELIXIR-Norway"/>
        </authorList>
    </citation>
    <scope>NUCLEOTIDE SEQUENCE [LARGE SCALE GENOMIC DNA]</scope>
</reference>
<evidence type="ECO:0000313" key="2">
    <source>
        <dbReference type="Proteomes" id="UP001176941"/>
    </source>
</evidence>
<keyword evidence="2" id="KW-1185">Reference proteome</keyword>
<evidence type="ECO:0000313" key="1">
    <source>
        <dbReference type="EMBL" id="CAI9162723.1"/>
    </source>
</evidence>